<evidence type="ECO:0000256" key="2">
    <source>
        <dbReference type="SAM" id="Phobius"/>
    </source>
</evidence>
<sequence length="300" mass="32910">MTETSKPSGRPAVSPLQLDSPRTVSVLEIEEQSNAEKCSEPSPNKELAFRSLSPAEWTFFARGVGGIRDAERNVPIQPTSRLWPPKGLPPGLYRDTVYSRTMSSYMFQFASAIRWIFLILQLVIGASLTALGGMSTRDGTPITVLGASNTVIAGLLALLHNSGVPDRYRYDKAEFERVEDHIRELLVTGLVRADKSVNEALSDCFDYYQHAKRTVNSNMPAAYVPTPIVPTAQAVATMPVCHPQPELQQRMMQGIEPKGPISPLSPKALKTSSEEEEEEKKKEEKGPAAVKNKLTTGASQ</sequence>
<evidence type="ECO:0000259" key="3">
    <source>
        <dbReference type="Pfam" id="PF18142"/>
    </source>
</evidence>
<accession>A0A8K0W7K4</accession>
<keyword evidence="2" id="KW-1133">Transmembrane helix</keyword>
<dbReference type="NCBIfam" id="NF033635">
    <property type="entry name" value="SLATT_fungal"/>
    <property type="match status" value="1"/>
</dbReference>
<feature type="transmembrane region" description="Helical" evidence="2">
    <location>
        <begin position="140"/>
        <end position="159"/>
    </location>
</feature>
<keyword evidence="5" id="KW-1185">Reference proteome</keyword>
<protein>
    <recommendedName>
        <fullName evidence="3">SMODS and SLOG-associating 2TM effector domain-containing protein</fullName>
    </recommendedName>
</protein>
<gene>
    <name evidence="4" type="ORF">BKA59DRAFT_481559</name>
</gene>
<keyword evidence="2" id="KW-0812">Transmembrane</keyword>
<dbReference type="EMBL" id="JAGPXF010000006">
    <property type="protein sequence ID" value="KAH7238188.1"/>
    <property type="molecule type" value="Genomic_DNA"/>
</dbReference>
<dbReference type="OrthoDB" id="5398270at2759"/>
<dbReference type="PANTHER" id="PTHR38793">
    <property type="entry name" value="SLATT_FUNGAL DOMAIN-CONTAINING PROTEIN-RELATED"/>
    <property type="match status" value="1"/>
</dbReference>
<proteinExistence type="predicted"/>
<comment type="caution">
    <text evidence="4">The sequence shown here is derived from an EMBL/GenBank/DDBJ whole genome shotgun (WGS) entry which is preliminary data.</text>
</comment>
<evidence type="ECO:0000313" key="5">
    <source>
        <dbReference type="Proteomes" id="UP000813427"/>
    </source>
</evidence>
<organism evidence="4 5">
    <name type="scientific">Fusarium tricinctum</name>
    <dbReference type="NCBI Taxonomy" id="61284"/>
    <lineage>
        <taxon>Eukaryota</taxon>
        <taxon>Fungi</taxon>
        <taxon>Dikarya</taxon>
        <taxon>Ascomycota</taxon>
        <taxon>Pezizomycotina</taxon>
        <taxon>Sordariomycetes</taxon>
        <taxon>Hypocreomycetidae</taxon>
        <taxon>Hypocreales</taxon>
        <taxon>Nectriaceae</taxon>
        <taxon>Fusarium</taxon>
        <taxon>Fusarium tricinctum species complex</taxon>
    </lineage>
</organism>
<evidence type="ECO:0000256" key="1">
    <source>
        <dbReference type="SAM" id="MobiDB-lite"/>
    </source>
</evidence>
<feature type="region of interest" description="Disordered" evidence="1">
    <location>
        <begin position="255"/>
        <end position="300"/>
    </location>
</feature>
<feature type="transmembrane region" description="Helical" evidence="2">
    <location>
        <begin position="112"/>
        <end position="134"/>
    </location>
</feature>
<dbReference type="AlphaFoldDB" id="A0A8K0W7K4"/>
<dbReference type="Pfam" id="PF18142">
    <property type="entry name" value="SLATT_fungal"/>
    <property type="match status" value="1"/>
</dbReference>
<dbReference type="PANTHER" id="PTHR38793:SF1">
    <property type="entry name" value="SMODS AND SLOG-ASSOCIATING 2TM EFFECTOR DOMAIN-CONTAINING PROTEIN"/>
    <property type="match status" value="1"/>
</dbReference>
<feature type="domain" description="SMODS and SLOG-associating 2TM effector" evidence="3">
    <location>
        <begin position="98"/>
        <end position="213"/>
    </location>
</feature>
<feature type="region of interest" description="Disordered" evidence="1">
    <location>
        <begin position="1"/>
        <end position="22"/>
    </location>
</feature>
<keyword evidence="2" id="KW-0472">Membrane</keyword>
<name>A0A8K0W7K4_9HYPO</name>
<evidence type="ECO:0000313" key="4">
    <source>
        <dbReference type="EMBL" id="KAH7238188.1"/>
    </source>
</evidence>
<reference evidence="4" key="1">
    <citation type="journal article" date="2021" name="Nat. Commun.">
        <title>Genetic determinants of endophytism in the Arabidopsis root mycobiome.</title>
        <authorList>
            <person name="Mesny F."/>
            <person name="Miyauchi S."/>
            <person name="Thiergart T."/>
            <person name="Pickel B."/>
            <person name="Atanasova L."/>
            <person name="Karlsson M."/>
            <person name="Huettel B."/>
            <person name="Barry K.W."/>
            <person name="Haridas S."/>
            <person name="Chen C."/>
            <person name="Bauer D."/>
            <person name="Andreopoulos W."/>
            <person name="Pangilinan J."/>
            <person name="LaButti K."/>
            <person name="Riley R."/>
            <person name="Lipzen A."/>
            <person name="Clum A."/>
            <person name="Drula E."/>
            <person name="Henrissat B."/>
            <person name="Kohler A."/>
            <person name="Grigoriev I.V."/>
            <person name="Martin F.M."/>
            <person name="Hacquard S."/>
        </authorList>
    </citation>
    <scope>NUCLEOTIDE SEQUENCE</scope>
    <source>
        <strain evidence="4">MPI-SDFR-AT-0068</strain>
    </source>
</reference>
<dbReference type="InterPro" id="IPR041622">
    <property type="entry name" value="SLATT_fungi"/>
</dbReference>
<dbReference type="Proteomes" id="UP000813427">
    <property type="component" value="Unassembled WGS sequence"/>
</dbReference>